<keyword evidence="4" id="KW-1185">Reference proteome</keyword>
<evidence type="ECO:0000313" key="3">
    <source>
        <dbReference type="EMBL" id="RIX97570.1"/>
    </source>
</evidence>
<dbReference type="Proteomes" id="UP000265750">
    <property type="component" value="Unassembled WGS sequence"/>
</dbReference>
<dbReference type="GO" id="GO:0004553">
    <property type="term" value="F:hydrolase activity, hydrolyzing O-glycosyl compounds"/>
    <property type="evidence" value="ECO:0007669"/>
    <property type="project" value="TreeGrafter"/>
</dbReference>
<dbReference type="InterPro" id="IPR045582">
    <property type="entry name" value="Trehalase-like_N"/>
</dbReference>
<evidence type="ECO:0000259" key="1">
    <source>
        <dbReference type="Pfam" id="PF00723"/>
    </source>
</evidence>
<proteinExistence type="predicted"/>
<dbReference type="OrthoDB" id="3902805at2"/>
<accession>A0A3A1WGP4</accession>
<dbReference type="PANTHER" id="PTHR31616:SF0">
    <property type="entry name" value="GLUCAN 1,4-ALPHA-GLUCOSIDASE"/>
    <property type="match status" value="1"/>
</dbReference>
<dbReference type="Pfam" id="PF19291">
    <property type="entry name" value="TREH_N"/>
    <property type="match status" value="1"/>
</dbReference>
<dbReference type="InterPro" id="IPR008928">
    <property type="entry name" value="6-hairpin_glycosidase_sf"/>
</dbReference>
<feature type="domain" description="Trehalase-like N-terminal" evidence="2">
    <location>
        <begin position="20"/>
        <end position="97"/>
    </location>
</feature>
<dbReference type="Pfam" id="PF00723">
    <property type="entry name" value="Glyco_hydro_15"/>
    <property type="match status" value="1"/>
</dbReference>
<dbReference type="GO" id="GO:0005975">
    <property type="term" value="P:carbohydrate metabolic process"/>
    <property type="evidence" value="ECO:0007669"/>
    <property type="project" value="InterPro"/>
</dbReference>
<dbReference type="Gene3D" id="1.50.10.10">
    <property type="match status" value="1"/>
</dbReference>
<dbReference type="AlphaFoldDB" id="A0A3A1WGP4"/>
<protein>
    <submittedName>
        <fullName evidence="3">Glycoside hydrolase family 15 protein</fullName>
    </submittedName>
</protein>
<dbReference type="SUPFAM" id="SSF48208">
    <property type="entry name" value="Six-hairpin glycosidases"/>
    <property type="match status" value="1"/>
</dbReference>
<evidence type="ECO:0000313" key="4">
    <source>
        <dbReference type="Proteomes" id="UP000265750"/>
    </source>
</evidence>
<dbReference type="PANTHER" id="PTHR31616">
    <property type="entry name" value="TREHALASE"/>
    <property type="match status" value="1"/>
</dbReference>
<evidence type="ECO:0000259" key="2">
    <source>
        <dbReference type="Pfam" id="PF19291"/>
    </source>
</evidence>
<gene>
    <name evidence="3" type="ORF">D3218_18525</name>
</gene>
<keyword evidence="3" id="KW-0378">Hydrolase</keyword>
<comment type="caution">
    <text evidence="3">The sequence shown here is derived from an EMBL/GenBank/DDBJ whole genome shotgun (WGS) entry which is preliminary data.</text>
</comment>
<dbReference type="InterPro" id="IPR011613">
    <property type="entry name" value="GH15-like"/>
</dbReference>
<sequence>MLNWVRPAQDPGVERPGRPSALPLESYAALGDGRSVALVGLDGSIDWWCVPNMNSAPMLDRILDERRGGFFTLTPRGEFTSHRAYRPGSNVLETVFETSTGRARLVEALNSGSGGRLPWCELARRIEGLEGEVTFEMRLVFGTQADTICPFLYTNANATTFHAGSVIGLLRYSDGVRIEEEGDGEIRGVVGVRAGGRELVAILAGENEPLVVESPEVIDARIDVTHEEWRQWCAGIRFQGSYRDAVIRSALALKLLLYSPTGAIAAAATCSLPEGIGGEKNYDYRYAWVRDASYTIKAFLRIGAAAEAKGAFTWLIKRLAEHGALVCYTLEGGVLGEEVEIDLPGYRGSRPVRRGNQAAGQHQHGIYGDIFETAARFVAGGNVLDPHSASVLAAVADRCAETWRQPDSGIWELSERGHYTMSKISAWQALARAVELADGGHVPATCRDRWARSRDRIAEWVDANCWSEEQQAYVMVPGGDKLDASLALAVRFGFDGRDRLEKTLRALDDRLGRGLFHYRYHGVENDEGCFLACTFWIIEGLALLGHRDEARLRFDEVMAALDTRGAGILAEMVDPDTLAFLGNMPQGLSHLALIQTAATVDGCPL</sequence>
<name>A0A3A1WGP4_9HYPH</name>
<organism evidence="3 4">
    <name type="scientific">Aureimonas flava</name>
    <dbReference type="NCBI Taxonomy" id="2320271"/>
    <lineage>
        <taxon>Bacteria</taxon>
        <taxon>Pseudomonadati</taxon>
        <taxon>Pseudomonadota</taxon>
        <taxon>Alphaproteobacteria</taxon>
        <taxon>Hyphomicrobiales</taxon>
        <taxon>Aurantimonadaceae</taxon>
        <taxon>Aureimonas</taxon>
    </lineage>
</organism>
<dbReference type="EMBL" id="QYRN01000014">
    <property type="protein sequence ID" value="RIX97570.1"/>
    <property type="molecule type" value="Genomic_DNA"/>
</dbReference>
<feature type="domain" description="GH15-like" evidence="1">
    <location>
        <begin position="240"/>
        <end position="540"/>
    </location>
</feature>
<dbReference type="InterPro" id="IPR012341">
    <property type="entry name" value="6hp_glycosidase-like_sf"/>
</dbReference>
<reference evidence="4" key="1">
    <citation type="submission" date="2018-09" db="EMBL/GenBank/DDBJ databases">
        <authorList>
            <person name="Tuo L."/>
        </authorList>
    </citation>
    <scope>NUCLEOTIDE SEQUENCE [LARGE SCALE GENOMIC DNA]</scope>
    <source>
        <strain evidence="4">M2BS4Y-1</strain>
    </source>
</reference>